<dbReference type="RefSeq" id="WP_188595794.1">
    <property type="nucleotide sequence ID" value="NZ_BMNL01000001.1"/>
</dbReference>
<reference evidence="1" key="1">
    <citation type="journal article" date="2014" name="Int. J. Syst. Evol. Microbiol.">
        <title>Complete genome sequence of Corynebacterium casei LMG S-19264T (=DSM 44701T), isolated from a smear-ripened cheese.</title>
        <authorList>
            <consortium name="US DOE Joint Genome Institute (JGI-PGF)"/>
            <person name="Walter F."/>
            <person name="Albersmeier A."/>
            <person name="Kalinowski J."/>
            <person name="Ruckert C."/>
        </authorList>
    </citation>
    <scope>NUCLEOTIDE SEQUENCE</scope>
    <source>
        <strain evidence="1">JCM 10088</strain>
    </source>
</reference>
<keyword evidence="2" id="KW-1185">Reference proteome</keyword>
<accession>A0A830GSK8</accession>
<proteinExistence type="predicted"/>
<protein>
    <submittedName>
        <fullName evidence="1">Uncharacterized protein</fullName>
    </submittedName>
</protein>
<dbReference type="Proteomes" id="UP000610960">
    <property type="component" value="Unassembled WGS sequence"/>
</dbReference>
<dbReference type="AlphaFoldDB" id="A0A830GSK8"/>
<name>A0A830GSK8_9CREN</name>
<dbReference type="EMBL" id="BMNL01000001">
    <property type="protein sequence ID" value="GGP19633.1"/>
    <property type="molecule type" value="Genomic_DNA"/>
</dbReference>
<sequence length="156" mass="18076">MLPIPLVKRLEPLDNIENVLMDELARYRKFDVHIDVEYMDELKKPLNVMVGQFMDGGDMKLVEAMYLNDSNEAYDHPPITVQYEQGSTKFISPLYIIDMYGGVLITKQYTINLTNRSASLDGVKILMVGKKFEKLRDKVRTAKDQPERKPQQTYTI</sequence>
<comment type="caution">
    <text evidence="1">The sequence shown here is derived from an EMBL/GenBank/DDBJ whole genome shotgun (WGS) entry which is preliminary data.</text>
</comment>
<reference evidence="1" key="2">
    <citation type="submission" date="2020-09" db="EMBL/GenBank/DDBJ databases">
        <authorList>
            <person name="Sun Q."/>
            <person name="Ohkuma M."/>
        </authorList>
    </citation>
    <scope>NUCLEOTIDE SEQUENCE</scope>
    <source>
        <strain evidence="1">JCM 10088</strain>
    </source>
</reference>
<evidence type="ECO:0000313" key="2">
    <source>
        <dbReference type="Proteomes" id="UP000610960"/>
    </source>
</evidence>
<organism evidence="1 2">
    <name type="scientific">Thermocladium modestius</name>
    <dbReference type="NCBI Taxonomy" id="62609"/>
    <lineage>
        <taxon>Archaea</taxon>
        <taxon>Thermoproteota</taxon>
        <taxon>Thermoprotei</taxon>
        <taxon>Thermoproteales</taxon>
        <taxon>Thermoproteaceae</taxon>
        <taxon>Thermocladium</taxon>
    </lineage>
</organism>
<gene>
    <name evidence="1" type="ORF">GCM10007981_04100</name>
</gene>
<evidence type="ECO:0000313" key="1">
    <source>
        <dbReference type="EMBL" id="GGP19633.1"/>
    </source>
</evidence>